<evidence type="ECO:0000313" key="1">
    <source>
        <dbReference type="EMBL" id="KAK7810583.1"/>
    </source>
</evidence>
<comment type="caution">
    <text evidence="1">The sequence shown here is derived from an EMBL/GenBank/DDBJ whole genome shotgun (WGS) entry which is preliminary data.</text>
</comment>
<dbReference type="EMBL" id="JBBHLL010000193">
    <property type="protein sequence ID" value="KAK7810583.1"/>
    <property type="molecule type" value="Genomic_DNA"/>
</dbReference>
<gene>
    <name evidence="1" type="ORF">U0070_022055</name>
</gene>
<sequence>MAQRHGPAPGRARPRRLSRNCELIGKAVLEHDQLASLRDCCLRVSYQRVSRWTERERKPRSPVPHRPHSPALVTSPFLLLFTFLLH</sequence>
<proteinExistence type="predicted"/>
<name>A0AAW0I921_MYOGA</name>
<dbReference type="Proteomes" id="UP001488838">
    <property type="component" value="Unassembled WGS sequence"/>
</dbReference>
<accession>A0AAW0I921</accession>
<reference evidence="1 2" key="1">
    <citation type="journal article" date="2023" name="bioRxiv">
        <title>Conserved and derived expression patterns and positive selection on dental genes reveal complex evolutionary context of ever-growing rodent molars.</title>
        <authorList>
            <person name="Calamari Z.T."/>
            <person name="Song A."/>
            <person name="Cohen E."/>
            <person name="Akter M."/>
            <person name="Roy R.D."/>
            <person name="Hallikas O."/>
            <person name="Christensen M.M."/>
            <person name="Li P."/>
            <person name="Marangoni P."/>
            <person name="Jernvall J."/>
            <person name="Klein O.D."/>
        </authorList>
    </citation>
    <scope>NUCLEOTIDE SEQUENCE [LARGE SCALE GENOMIC DNA]</scope>
    <source>
        <strain evidence="1">V071</strain>
    </source>
</reference>
<protein>
    <submittedName>
        <fullName evidence="1">Uncharacterized protein</fullName>
    </submittedName>
</protein>
<keyword evidence="2" id="KW-1185">Reference proteome</keyword>
<dbReference type="AlphaFoldDB" id="A0AAW0I921"/>
<organism evidence="1 2">
    <name type="scientific">Myodes glareolus</name>
    <name type="common">Bank vole</name>
    <name type="synonym">Clethrionomys glareolus</name>
    <dbReference type="NCBI Taxonomy" id="447135"/>
    <lineage>
        <taxon>Eukaryota</taxon>
        <taxon>Metazoa</taxon>
        <taxon>Chordata</taxon>
        <taxon>Craniata</taxon>
        <taxon>Vertebrata</taxon>
        <taxon>Euteleostomi</taxon>
        <taxon>Mammalia</taxon>
        <taxon>Eutheria</taxon>
        <taxon>Euarchontoglires</taxon>
        <taxon>Glires</taxon>
        <taxon>Rodentia</taxon>
        <taxon>Myomorpha</taxon>
        <taxon>Muroidea</taxon>
        <taxon>Cricetidae</taxon>
        <taxon>Arvicolinae</taxon>
        <taxon>Myodes</taxon>
    </lineage>
</organism>
<evidence type="ECO:0000313" key="2">
    <source>
        <dbReference type="Proteomes" id="UP001488838"/>
    </source>
</evidence>